<evidence type="ECO:0008006" key="11">
    <source>
        <dbReference type="Google" id="ProtNLM"/>
    </source>
</evidence>
<feature type="region of interest" description="Disordered" evidence="8">
    <location>
        <begin position="163"/>
        <end position="186"/>
    </location>
</feature>
<accession>A0A1L9SAQ6</accession>
<dbReference type="VEuPathDB" id="FungiDB:ASPZODRAFT_71867"/>
<evidence type="ECO:0000313" key="10">
    <source>
        <dbReference type="Proteomes" id="UP000184188"/>
    </source>
</evidence>
<evidence type="ECO:0000313" key="9">
    <source>
        <dbReference type="EMBL" id="OJJ44244.1"/>
    </source>
</evidence>
<evidence type="ECO:0000256" key="2">
    <source>
        <dbReference type="ARBA" id="ARBA00004584"/>
    </source>
</evidence>
<comment type="subcellular location">
    <subcellularLocation>
        <location evidence="2">Chromosome</location>
        <location evidence="2">Centromere</location>
    </subcellularLocation>
    <subcellularLocation>
        <location evidence="1">Nucleus</location>
    </subcellularLocation>
</comment>
<feature type="coiled-coil region" evidence="7">
    <location>
        <begin position="1"/>
        <end position="28"/>
    </location>
</feature>
<dbReference type="GO" id="GO:0031511">
    <property type="term" value="C:Mis6-Sim4 complex"/>
    <property type="evidence" value="ECO:0007669"/>
    <property type="project" value="TreeGrafter"/>
</dbReference>
<evidence type="ECO:0000256" key="7">
    <source>
        <dbReference type="SAM" id="Coils"/>
    </source>
</evidence>
<evidence type="ECO:0000256" key="1">
    <source>
        <dbReference type="ARBA" id="ARBA00004123"/>
    </source>
</evidence>
<reference evidence="10" key="1">
    <citation type="journal article" date="2017" name="Genome Biol.">
        <title>Comparative genomics reveals high biological diversity and specific adaptations in the industrially and medically important fungal genus Aspergillus.</title>
        <authorList>
            <person name="de Vries R.P."/>
            <person name="Riley R."/>
            <person name="Wiebenga A."/>
            <person name="Aguilar-Osorio G."/>
            <person name="Amillis S."/>
            <person name="Uchima C.A."/>
            <person name="Anderluh G."/>
            <person name="Asadollahi M."/>
            <person name="Askin M."/>
            <person name="Barry K."/>
            <person name="Battaglia E."/>
            <person name="Bayram O."/>
            <person name="Benocci T."/>
            <person name="Braus-Stromeyer S.A."/>
            <person name="Caldana C."/>
            <person name="Canovas D."/>
            <person name="Cerqueira G.C."/>
            <person name="Chen F."/>
            <person name="Chen W."/>
            <person name="Choi C."/>
            <person name="Clum A."/>
            <person name="Dos Santos R.A."/>
            <person name="Damasio A.R."/>
            <person name="Diallinas G."/>
            <person name="Emri T."/>
            <person name="Fekete E."/>
            <person name="Flipphi M."/>
            <person name="Freyberg S."/>
            <person name="Gallo A."/>
            <person name="Gournas C."/>
            <person name="Habgood R."/>
            <person name="Hainaut M."/>
            <person name="Harispe M.L."/>
            <person name="Henrissat B."/>
            <person name="Hilden K.S."/>
            <person name="Hope R."/>
            <person name="Hossain A."/>
            <person name="Karabika E."/>
            <person name="Karaffa L."/>
            <person name="Karanyi Z."/>
            <person name="Krasevec N."/>
            <person name="Kuo A."/>
            <person name="Kusch H."/>
            <person name="LaButti K."/>
            <person name="Lagendijk E.L."/>
            <person name="Lapidus A."/>
            <person name="Levasseur A."/>
            <person name="Lindquist E."/>
            <person name="Lipzen A."/>
            <person name="Logrieco A.F."/>
            <person name="MacCabe A."/>
            <person name="Maekelae M.R."/>
            <person name="Malavazi I."/>
            <person name="Melin P."/>
            <person name="Meyer V."/>
            <person name="Mielnichuk N."/>
            <person name="Miskei M."/>
            <person name="Molnar A.P."/>
            <person name="Mule G."/>
            <person name="Ngan C.Y."/>
            <person name="Orejas M."/>
            <person name="Orosz E."/>
            <person name="Ouedraogo J.P."/>
            <person name="Overkamp K.M."/>
            <person name="Park H.-S."/>
            <person name="Perrone G."/>
            <person name="Piumi F."/>
            <person name="Punt P.J."/>
            <person name="Ram A.F."/>
            <person name="Ramon A."/>
            <person name="Rauscher S."/>
            <person name="Record E."/>
            <person name="Riano-Pachon D.M."/>
            <person name="Robert V."/>
            <person name="Roehrig J."/>
            <person name="Ruller R."/>
            <person name="Salamov A."/>
            <person name="Salih N.S."/>
            <person name="Samson R.A."/>
            <person name="Sandor E."/>
            <person name="Sanguinetti M."/>
            <person name="Schuetze T."/>
            <person name="Sepcic K."/>
            <person name="Shelest E."/>
            <person name="Sherlock G."/>
            <person name="Sophianopoulou V."/>
            <person name="Squina F.M."/>
            <person name="Sun H."/>
            <person name="Susca A."/>
            <person name="Todd R.B."/>
            <person name="Tsang A."/>
            <person name="Unkles S.E."/>
            <person name="van de Wiele N."/>
            <person name="van Rossen-Uffink D."/>
            <person name="Oliveira J.V."/>
            <person name="Vesth T.C."/>
            <person name="Visser J."/>
            <person name="Yu J.-H."/>
            <person name="Zhou M."/>
            <person name="Andersen M.R."/>
            <person name="Archer D.B."/>
            <person name="Baker S.E."/>
            <person name="Benoit I."/>
            <person name="Brakhage A.A."/>
            <person name="Braus G.H."/>
            <person name="Fischer R."/>
            <person name="Frisvad J.C."/>
            <person name="Goldman G.H."/>
            <person name="Houbraken J."/>
            <person name="Oakley B."/>
            <person name="Pocsi I."/>
            <person name="Scazzocchio C."/>
            <person name="Seiboth B."/>
            <person name="vanKuyk P.A."/>
            <person name="Wortman J."/>
            <person name="Dyer P.S."/>
            <person name="Grigoriev I.V."/>
        </authorList>
    </citation>
    <scope>NUCLEOTIDE SEQUENCE [LARGE SCALE GENOMIC DNA]</scope>
    <source>
        <strain evidence="10">CBS 506.65</strain>
    </source>
</reference>
<dbReference type="PANTHER" id="PTHR14582">
    <property type="entry name" value="INNER KINETOCHORE SUBUNIT MAL2"/>
    <property type="match status" value="1"/>
</dbReference>
<sequence length="305" mass="34329">MEELDAEISSVRAEIENLRKRKRFLTSSLLSSEPIQTRLASAKQAAASSAVELDVSPLIETADAHVSVNHHRIAFSTTTFPFHDPSPHADDASLLGVRIDICRRTGHFTKPYYILLKREGNKKDTTNRVGKRNRDPPRLRVHRHTIPAFIPLDSLAEIYLPSQAAHHKSSREDSDEEELKPPQTRKQDLPAFVREIRRELVAWHLRLDAVEFLKEELAKHTESIPAESEGERIVSLAATALEARYIRLEWADGRVGRFKVSDSGRVERAVVIGDSGRDKALEYALTGGDARVESVLNRLLDTVVK</sequence>
<name>A0A1L9SAQ6_9EURO</name>
<dbReference type="EMBL" id="KV878348">
    <property type="protein sequence ID" value="OJJ44244.1"/>
    <property type="molecule type" value="Genomic_DNA"/>
</dbReference>
<gene>
    <name evidence="9" type="ORF">ASPZODRAFT_71867</name>
</gene>
<evidence type="ECO:0000256" key="5">
    <source>
        <dbReference type="ARBA" id="ARBA00023242"/>
    </source>
</evidence>
<keyword evidence="4" id="KW-0158">Chromosome</keyword>
<keyword evidence="7" id="KW-0175">Coiled coil</keyword>
<protein>
    <recommendedName>
        <fullName evidence="11">Cenp-O kinetochore centromere component</fullName>
    </recommendedName>
</protein>
<dbReference type="Proteomes" id="UP000184188">
    <property type="component" value="Unassembled WGS sequence"/>
</dbReference>
<evidence type="ECO:0000256" key="4">
    <source>
        <dbReference type="ARBA" id="ARBA00022454"/>
    </source>
</evidence>
<dbReference type="STRING" id="1073090.A0A1L9SAQ6"/>
<organism evidence="9 10">
    <name type="scientific">Penicilliopsis zonata CBS 506.65</name>
    <dbReference type="NCBI Taxonomy" id="1073090"/>
    <lineage>
        <taxon>Eukaryota</taxon>
        <taxon>Fungi</taxon>
        <taxon>Dikarya</taxon>
        <taxon>Ascomycota</taxon>
        <taxon>Pezizomycotina</taxon>
        <taxon>Eurotiomycetes</taxon>
        <taxon>Eurotiomycetidae</taxon>
        <taxon>Eurotiales</taxon>
        <taxon>Aspergillaceae</taxon>
        <taxon>Penicilliopsis</taxon>
    </lineage>
</organism>
<evidence type="ECO:0000256" key="8">
    <source>
        <dbReference type="SAM" id="MobiDB-lite"/>
    </source>
</evidence>
<dbReference type="Pfam" id="PF09496">
    <property type="entry name" value="CENP-O"/>
    <property type="match status" value="1"/>
</dbReference>
<evidence type="ECO:0000256" key="3">
    <source>
        <dbReference type="ARBA" id="ARBA00007321"/>
    </source>
</evidence>
<dbReference type="AlphaFoldDB" id="A0A1L9SAQ6"/>
<dbReference type="RefSeq" id="XP_022578754.1">
    <property type="nucleotide sequence ID" value="XM_022729790.1"/>
</dbReference>
<dbReference type="GeneID" id="34616254"/>
<dbReference type="InterPro" id="IPR018464">
    <property type="entry name" value="CENP-O"/>
</dbReference>
<keyword evidence="5" id="KW-0539">Nucleus</keyword>
<comment type="similarity">
    <text evidence="3">Belongs to the CENP-O/MCM21 family.</text>
</comment>
<keyword evidence="6" id="KW-0137">Centromere</keyword>
<evidence type="ECO:0000256" key="6">
    <source>
        <dbReference type="ARBA" id="ARBA00023328"/>
    </source>
</evidence>
<proteinExistence type="inferred from homology"/>
<dbReference type="OrthoDB" id="10050372at2759"/>
<dbReference type="PANTHER" id="PTHR14582:SF1">
    <property type="entry name" value="CENTROMERE PROTEIN O"/>
    <property type="match status" value="1"/>
</dbReference>
<dbReference type="GO" id="GO:0005634">
    <property type="term" value="C:nucleus"/>
    <property type="evidence" value="ECO:0007669"/>
    <property type="project" value="UniProtKB-SubCell"/>
</dbReference>
<keyword evidence="10" id="KW-1185">Reference proteome</keyword>